<evidence type="ECO:0000313" key="3">
    <source>
        <dbReference type="EMBL" id="BDZ58781.1"/>
    </source>
</evidence>
<dbReference type="EMBL" id="AP027735">
    <property type="protein sequence ID" value="BDZ58781.1"/>
    <property type="molecule type" value="Genomic_DNA"/>
</dbReference>
<proteinExistence type="predicted"/>
<dbReference type="InterPro" id="IPR024344">
    <property type="entry name" value="MDMPI_metal-binding"/>
</dbReference>
<protein>
    <recommendedName>
        <fullName evidence="2">Mycothiol-dependent maleylpyruvate isomerase metal-binding domain-containing protein</fullName>
    </recommendedName>
</protein>
<evidence type="ECO:0000256" key="1">
    <source>
        <dbReference type="SAM" id="MobiDB-lite"/>
    </source>
</evidence>
<organism evidence="3">
    <name type="scientific">Barrientosiimonas endolithica</name>
    <dbReference type="NCBI Taxonomy" id="1535208"/>
    <lineage>
        <taxon>Bacteria</taxon>
        <taxon>Bacillati</taxon>
        <taxon>Actinomycetota</taxon>
        <taxon>Actinomycetes</taxon>
        <taxon>Micrococcales</taxon>
        <taxon>Dermacoccaceae</taxon>
        <taxon>Barrientosiimonas</taxon>
    </lineage>
</organism>
<dbReference type="Gene3D" id="1.20.120.450">
    <property type="entry name" value="dinb family like domain"/>
    <property type="match status" value="1"/>
</dbReference>
<reference evidence="3" key="1">
    <citation type="journal article" date="2014" name="Int. J. Syst. Evol. Microbiol.">
        <title>Complete genome of a new Firmicutes species belonging to the dominant human colonic microbiota ('Ruminococcus bicirculans') reveals two chromosomes and a selective capacity to utilize plant glucans.</title>
        <authorList>
            <consortium name="NISC Comparative Sequencing Program"/>
            <person name="Wegmann U."/>
            <person name="Louis P."/>
            <person name="Goesmann A."/>
            <person name="Henrissat B."/>
            <person name="Duncan S.H."/>
            <person name="Flint H.J."/>
        </authorList>
    </citation>
    <scope>NUCLEOTIDE SEQUENCE</scope>
    <source>
        <strain evidence="3">NBRC 110608</strain>
    </source>
</reference>
<feature type="domain" description="Mycothiol-dependent maleylpyruvate isomerase metal-binding" evidence="2">
    <location>
        <begin position="18"/>
        <end position="125"/>
    </location>
</feature>
<sequence>MTTDSSTHQQQYARLADPFGAVVGQVTDWDAASPCAGWSARDVLGHVVQTQREFLGSHDVDLGDAPDLADPAAAWRQHDRDVRSALADDAVGEREFDGYFGRTTVGETLTTFYGFDLRVHRWDLAQAAGRDERFTDDELGALETSVEGFGDQLYAEGICKPGVTAPEGPTGSSGCWPGWGARPDRSPPCLVGHTAGNP</sequence>
<dbReference type="SUPFAM" id="SSF109854">
    <property type="entry name" value="DinB/YfiT-like putative metalloenzymes"/>
    <property type="match status" value="1"/>
</dbReference>
<gene>
    <name evidence="3" type="ORF">GCM10025872_24380</name>
</gene>
<dbReference type="RefSeq" id="WP_289231074.1">
    <property type="nucleotide sequence ID" value="NZ_AP027735.1"/>
</dbReference>
<dbReference type="InterPro" id="IPR034660">
    <property type="entry name" value="DinB/YfiT-like"/>
</dbReference>
<feature type="region of interest" description="Disordered" evidence="1">
    <location>
        <begin position="164"/>
        <end position="198"/>
    </location>
</feature>
<reference evidence="3" key="2">
    <citation type="submission" date="2023-02" db="EMBL/GenBank/DDBJ databases">
        <authorList>
            <person name="Sun Q."/>
            <person name="Mori K."/>
        </authorList>
    </citation>
    <scope>NUCLEOTIDE SEQUENCE</scope>
    <source>
        <strain evidence="3">NBRC 110608</strain>
    </source>
</reference>
<dbReference type="Pfam" id="PF11716">
    <property type="entry name" value="MDMPI_N"/>
    <property type="match status" value="1"/>
</dbReference>
<name>A0ABN6YP35_9MICO</name>
<evidence type="ECO:0000259" key="2">
    <source>
        <dbReference type="Pfam" id="PF11716"/>
    </source>
</evidence>
<accession>A0ABN6YP35</accession>